<evidence type="ECO:0000313" key="3">
    <source>
        <dbReference type="Proteomes" id="UP001389717"/>
    </source>
</evidence>
<sequence length="435" mass="47703">MKKETIIIMTSLSMLLSACSNGPDTNEHSGHENMEQPQGDHGDSHSDEHHDDHEHSDDIFGEMNKNQSYEIPDEFNEAASQNLQTLMTKNSTRLNTSEAAAASILTSQMIWPSTHKNSQPGTVILIPENNWQIGLAAVDLIHHPNNGPVLHYSEKGIPENVMNEIKRLNPKGNVNKTQVMVMGDAPDAVTQQLQGYVIQEVRGSSPEKFAADIDQTYAEVTDNKYPESIIIVSSEENAKPYSLLAANWIAHMPEPILFVNDKGIPEETKNALKKRDGKANLYLLGAKKEITDEVAKELKTYGSVTRIKGKDPVSMSVEFAKFKDKDTGFGWGLTDPGHGVSFISTTTPQLVIPAAPFSHLGKHAPLVWLENGKANKTVVDFLAEIKPAFKENPQEGPYNHGIIIGDLQAIPYQTQGILDDVLEIVPASGDAHGGH</sequence>
<dbReference type="Proteomes" id="UP001389717">
    <property type="component" value="Unassembled WGS sequence"/>
</dbReference>
<dbReference type="RefSeq" id="WP_341979779.1">
    <property type="nucleotide sequence ID" value="NZ_JBBYAF010000002.1"/>
</dbReference>
<feature type="region of interest" description="Disordered" evidence="1">
    <location>
        <begin position="19"/>
        <end position="60"/>
    </location>
</feature>
<dbReference type="EMBL" id="JBBYAF010000002">
    <property type="protein sequence ID" value="MEL3971004.1"/>
    <property type="molecule type" value="Genomic_DNA"/>
</dbReference>
<proteinExistence type="predicted"/>
<dbReference type="PROSITE" id="PS51257">
    <property type="entry name" value="PROKAR_LIPOPROTEIN"/>
    <property type="match status" value="1"/>
</dbReference>
<comment type="caution">
    <text evidence="2">The sequence shown here is derived from an EMBL/GenBank/DDBJ whole genome shotgun (WGS) entry which is preliminary data.</text>
</comment>
<organism evidence="2 3">
    <name type="scientific">Rossellomorea oryzaecorticis</name>
    <dbReference type="NCBI Taxonomy" id="1396505"/>
    <lineage>
        <taxon>Bacteria</taxon>
        <taxon>Bacillati</taxon>
        <taxon>Bacillota</taxon>
        <taxon>Bacilli</taxon>
        <taxon>Bacillales</taxon>
        <taxon>Bacillaceae</taxon>
        <taxon>Rossellomorea</taxon>
    </lineage>
</organism>
<evidence type="ECO:0000313" key="2">
    <source>
        <dbReference type="EMBL" id="MEL3971004.1"/>
    </source>
</evidence>
<protein>
    <submittedName>
        <fullName evidence="2">Cell wall-binding repeat-containing protein</fullName>
    </submittedName>
</protein>
<keyword evidence="3" id="KW-1185">Reference proteome</keyword>
<accession>A0ABU9K4I7</accession>
<gene>
    <name evidence="2" type="ORF">AAEO50_01830</name>
</gene>
<evidence type="ECO:0000256" key="1">
    <source>
        <dbReference type="SAM" id="MobiDB-lite"/>
    </source>
</evidence>
<reference evidence="2 3" key="1">
    <citation type="submission" date="2024-04" db="EMBL/GenBank/DDBJ databases">
        <title>Bacillus oryzaecorticis sp. nov., a moderately halophilic bacterium isolated from rice husks.</title>
        <authorList>
            <person name="Zhu H.-S."/>
        </authorList>
    </citation>
    <scope>NUCLEOTIDE SEQUENCE [LARGE SCALE GENOMIC DNA]</scope>
    <source>
        <strain evidence="2 3">ZC255</strain>
    </source>
</reference>
<feature type="compositionally biased region" description="Basic and acidic residues" evidence="1">
    <location>
        <begin position="25"/>
        <end position="58"/>
    </location>
</feature>
<name>A0ABU9K4I7_9BACI</name>